<protein>
    <recommendedName>
        <fullName evidence="10">ADP,ATP carrier protein</fullName>
    </recommendedName>
</protein>
<feature type="transmembrane region" description="Helical" evidence="8">
    <location>
        <begin position="270"/>
        <end position="290"/>
    </location>
</feature>
<feature type="transmembrane region" description="Helical" evidence="8">
    <location>
        <begin position="101"/>
        <end position="123"/>
    </location>
</feature>
<feature type="non-terminal residue" evidence="9">
    <location>
        <position position="472"/>
    </location>
</feature>
<feature type="transmembrane region" description="Helical" evidence="8">
    <location>
        <begin position="204"/>
        <end position="227"/>
    </location>
</feature>
<feature type="transmembrane region" description="Helical" evidence="8">
    <location>
        <begin position="31"/>
        <end position="50"/>
    </location>
</feature>
<keyword evidence="7 8" id="KW-0472">Membrane</keyword>
<evidence type="ECO:0000256" key="5">
    <source>
        <dbReference type="ARBA" id="ARBA00022840"/>
    </source>
</evidence>
<dbReference type="GO" id="GO:0005471">
    <property type="term" value="F:ATP:ADP antiporter activity"/>
    <property type="evidence" value="ECO:0007669"/>
    <property type="project" value="InterPro"/>
</dbReference>
<dbReference type="InterPro" id="IPR036259">
    <property type="entry name" value="MFS_trans_sf"/>
</dbReference>
<proteinExistence type="predicted"/>
<organism evidence="9">
    <name type="scientific">marine metagenome</name>
    <dbReference type="NCBI Taxonomy" id="408172"/>
    <lineage>
        <taxon>unclassified sequences</taxon>
        <taxon>metagenomes</taxon>
        <taxon>ecological metagenomes</taxon>
    </lineage>
</organism>
<evidence type="ECO:0000313" key="9">
    <source>
        <dbReference type="EMBL" id="SVB84585.1"/>
    </source>
</evidence>
<dbReference type="PANTHER" id="PTHR43596:SF1">
    <property type="entry name" value="ADP,ATP CARRIER PROTEIN"/>
    <property type="match status" value="1"/>
</dbReference>
<feature type="transmembrane region" description="Helical" evidence="8">
    <location>
        <begin position="70"/>
        <end position="89"/>
    </location>
</feature>
<dbReference type="PANTHER" id="PTHR43596">
    <property type="entry name" value="ADP,ATP CARRIER PROTEIN"/>
    <property type="match status" value="1"/>
</dbReference>
<sequence>KKKFIGVGIRMVTKETKQWVARALNFRSGELSLAFLSGLFYFCVLCGYFFLRPVREAMGVSGGMGQLRWLFLMTSVVSLILVLLFGGVVSRLDRRRFIPIGYLFVVMCLIGFSVLLIVDAGAGGGLIGTDAETSLSRGVGYTFYAWLSAINLFVNSLFWAFMVDIFNVDQGKRMFAFIGIGGTIGALVGGWATNVISGMTDSVYLPVGLMLTGAGFFAVAIVVMLTLDRAALRSEHSSLTKDYTTSTVPSGERIGGGFWDGATAVVQSPYLLGIAAFIVFLAISNTLIYFTQANIILDNTDTFSQRVGGFAQFDALAQGATLITQIFITTRVIKRLGIGWTLAILPVVTVMGFAVLAIWPLYGVMALFQAVHRATRYAISRPARESLFSVVSVAEKYKAKPLIDVFLYRGGDVAGAGIQSALSALGTMTLMAAATVPFAAIWCVLSVTLGRAQQRRDPAEKQATENQATDAA</sequence>
<evidence type="ECO:0008006" key="10">
    <source>
        <dbReference type="Google" id="ProtNLM"/>
    </source>
</evidence>
<evidence type="ECO:0000256" key="3">
    <source>
        <dbReference type="ARBA" id="ARBA00022692"/>
    </source>
</evidence>
<dbReference type="GO" id="GO:0016020">
    <property type="term" value="C:membrane"/>
    <property type="evidence" value="ECO:0007669"/>
    <property type="project" value="UniProtKB-SubCell"/>
</dbReference>
<gene>
    <name evidence="9" type="ORF">METZ01_LOCUS237439</name>
</gene>
<feature type="transmembrane region" description="Helical" evidence="8">
    <location>
        <begin position="174"/>
        <end position="192"/>
    </location>
</feature>
<evidence type="ECO:0000256" key="1">
    <source>
        <dbReference type="ARBA" id="ARBA00004141"/>
    </source>
</evidence>
<dbReference type="AlphaFoldDB" id="A0A382HBX5"/>
<evidence type="ECO:0000256" key="8">
    <source>
        <dbReference type="SAM" id="Phobius"/>
    </source>
</evidence>
<name>A0A382HBX5_9ZZZZ</name>
<keyword evidence="3 8" id="KW-0812">Transmembrane</keyword>
<reference evidence="9" key="1">
    <citation type="submission" date="2018-05" db="EMBL/GenBank/DDBJ databases">
        <authorList>
            <person name="Lanie J.A."/>
            <person name="Ng W.-L."/>
            <person name="Kazmierczak K.M."/>
            <person name="Andrzejewski T.M."/>
            <person name="Davidsen T.M."/>
            <person name="Wayne K.J."/>
            <person name="Tettelin H."/>
            <person name="Glass J.I."/>
            <person name="Rusch D."/>
            <person name="Podicherti R."/>
            <person name="Tsui H.-C.T."/>
            <person name="Winkler M.E."/>
        </authorList>
    </citation>
    <scope>NUCLEOTIDE SEQUENCE</scope>
</reference>
<dbReference type="EMBL" id="UINC01060259">
    <property type="protein sequence ID" value="SVB84585.1"/>
    <property type="molecule type" value="Genomic_DNA"/>
</dbReference>
<dbReference type="SUPFAM" id="SSF103473">
    <property type="entry name" value="MFS general substrate transporter"/>
    <property type="match status" value="1"/>
</dbReference>
<dbReference type="Gene3D" id="1.20.1250.20">
    <property type="entry name" value="MFS general substrate transporter like domains"/>
    <property type="match status" value="1"/>
</dbReference>
<feature type="transmembrane region" description="Helical" evidence="8">
    <location>
        <begin position="143"/>
        <end position="162"/>
    </location>
</feature>
<keyword evidence="2" id="KW-0813">Transport</keyword>
<feature type="transmembrane region" description="Helical" evidence="8">
    <location>
        <begin position="430"/>
        <end position="449"/>
    </location>
</feature>
<feature type="non-terminal residue" evidence="9">
    <location>
        <position position="1"/>
    </location>
</feature>
<dbReference type="InterPro" id="IPR004667">
    <property type="entry name" value="ADP_ATP_car_bac_type"/>
</dbReference>
<feature type="transmembrane region" description="Helical" evidence="8">
    <location>
        <begin position="340"/>
        <end position="362"/>
    </location>
</feature>
<dbReference type="GO" id="GO:0005524">
    <property type="term" value="F:ATP binding"/>
    <property type="evidence" value="ECO:0007669"/>
    <property type="project" value="UniProtKB-KW"/>
</dbReference>
<dbReference type="Pfam" id="PF03219">
    <property type="entry name" value="TLC"/>
    <property type="match status" value="1"/>
</dbReference>
<keyword evidence="6 8" id="KW-1133">Transmembrane helix</keyword>
<comment type="subcellular location">
    <subcellularLocation>
        <location evidence="1">Membrane</location>
        <topology evidence="1">Multi-pass membrane protein</topology>
    </subcellularLocation>
</comment>
<feature type="transmembrane region" description="Helical" evidence="8">
    <location>
        <begin position="310"/>
        <end position="328"/>
    </location>
</feature>
<keyword evidence="4" id="KW-0547">Nucleotide-binding</keyword>
<evidence type="ECO:0000256" key="6">
    <source>
        <dbReference type="ARBA" id="ARBA00022989"/>
    </source>
</evidence>
<evidence type="ECO:0000256" key="2">
    <source>
        <dbReference type="ARBA" id="ARBA00022448"/>
    </source>
</evidence>
<accession>A0A382HBX5</accession>
<keyword evidence="5" id="KW-0067">ATP-binding</keyword>
<evidence type="ECO:0000256" key="4">
    <source>
        <dbReference type="ARBA" id="ARBA00022741"/>
    </source>
</evidence>
<evidence type="ECO:0000256" key="7">
    <source>
        <dbReference type="ARBA" id="ARBA00023136"/>
    </source>
</evidence>